<feature type="compositionally biased region" description="Acidic residues" evidence="8">
    <location>
        <begin position="367"/>
        <end position="387"/>
    </location>
</feature>
<dbReference type="AlphaFoldDB" id="A0A6P5M631"/>
<sequence>MDTSKLRAFVKLCQQDPARLYSEELRFLREWVESLGGRIPPTPRKIRSEERFKGGEAERRKWEESNRREDIETEESDLELDNEGVIEDYMDGPQEMGDATAEVTDEMIDQSNEMKVKGLDALHNGEYQKALELFTEAIKLNPWLAILYTLRASIFIELQKPNAAIRDCSKAIELNPHSAEPYKWRGKAHRLLGHWEEAGQDLSLSCKLKFDEDANAVLKDIQPRLQRIQEHRRKKELRQKKCEQKREERKYRERMERMRKAREEYEKAKKEEEDRRKAAHLAPFHFFLGELPRMRRRMRTIPGKSVLNEILSDPEILAAMQDAEVMQAFQDVARYPETMGRYKNNSKVMNFFSKLSNKFGGYEDDVTGEDLEPDEKFDEIPSEDSFEVVDPSNENDRWLPGQHFDDYLSNYERRRLRKGRSQVLEVVSSEEEVRNRRLPFYKDLEELSDEQ</sequence>
<dbReference type="GO" id="GO:1902494">
    <property type="term" value="C:catalytic complex"/>
    <property type="evidence" value="ECO:0007669"/>
    <property type="project" value="UniProtKB-ARBA"/>
</dbReference>
<dbReference type="Gene3D" id="6.10.250.3420">
    <property type="match status" value="1"/>
</dbReference>
<keyword evidence="3 6" id="KW-0802">TPR repeat</keyword>
<evidence type="ECO:0000313" key="10">
    <source>
        <dbReference type="Proteomes" id="UP000515140"/>
    </source>
</evidence>
<dbReference type="InParanoid" id="A0A6P5M631"/>
<comment type="similarity">
    <text evidence="1">Belongs to the FAM10 family.</text>
</comment>
<organism evidence="10 11">
    <name type="scientific">Phascolarctos cinereus</name>
    <name type="common">Koala</name>
    <dbReference type="NCBI Taxonomy" id="38626"/>
    <lineage>
        <taxon>Eukaryota</taxon>
        <taxon>Metazoa</taxon>
        <taxon>Chordata</taxon>
        <taxon>Craniata</taxon>
        <taxon>Vertebrata</taxon>
        <taxon>Euteleostomi</taxon>
        <taxon>Mammalia</taxon>
        <taxon>Metatheria</taxon>
        <taxon>Diprotodontia</taxon>
        <taxon>Phascolarctidae</taxon>
        <taxon>Phascolarctos</taxon>
    </lineage>
</organism>
<dbReference type="PROSITE" id="PS50005">
    <property type="entry name" value="TPR"/>
    <property type="match status" value="2"/>
</dbReference>
<feature type="repeat" description="TPR" evidence="6">
    <location>
        <begin position="145"/>
        <end position="178"/>
    </location>
</feature>
<dbReference type="GeneID" id="110222819"/>
<dbReference type="RefSeq" id="XP_020863671.1">
    <property type="nucleotide sequence ID" value="XM_021008012.1"/>
</dbReference>
<evidence type="ECO:0000256" key="7">
    <source>
        <dbReference type="SAM" id="Coils"/>
    </source>
</evidence>
<dbReference type="PANTHER" id="PTHR45883">
    <property type="entry name" value="HSC70-INTERACTING PROTEIN"/>
    <property type="match status" value="1"/>
</dbReference>
<evidence type="ECO:0000256" key="1">
    <source>
        <dbReference type="ARBA" id="ARBA00009015"/>
    </source>
</evidence>
<keyword evidence="7" id="KW-0175">Coiled coil</keyword>
<dbReference type="GO" id="GO:0005634">
    <property type="term" value="C:nucleus"/>
    <property type="evidence" value="ECO:0007669"/>
    <property type="project" value="UniProtKB-ARBA"/>
</dbReference>
<dbReference type="InterPro" id="IPR034649">
    <property type="entry name" value="Hip_N"/>
</dbReference>
<feature type="compositionally biased region" description="Basic and acidic residues" evidence="8">
    <location>
        <begin position="46"/>
        <end position="70"/>
    </location>
</feature>
<dbReference type="InterPro" id="IPR019734">
    <property type="entry name" value="TPR_rpt"/>
</dbReference>
<feature type="region of interest" description="Disordered" evidence="8">
    <location>
        <begin position="367"/>
        <end position="401"/>
    </location>
</feature>
<feature type="repeat" description="TPR" evidence="6">
    <location>
        <begin position="111"/>
        <end position="144"/>
    </location>
</feature>
<evidence type="ECO:0000259" key="9">
    <source>
        <dbReference type="Pfam" id="PF18253"/>
    </source>
</evidence>
<feature type="domain" description="Hsp70-interacting protein N-terminal" evidence="9">
    <location>
        <begin position="3"/>
        <end position="40"/>
    </location>
</feature>
<dbReference type="SUPFAM" id="SSF48452">
    <property type="entry name" value="TPR-like"/>
    <property type="match status" value="1"/>
</dbReference>
<evidence type="ECO:0000256" key="6">
    <source>
        <dbReference type="PROSITE-ProRule" id="PRU00339"/>
    </source>
</evidence>
<evidence type="ECO:0000256" key="2">
    <source>
        <dbReference type="ARBA" id="ARBA00022737"/>
    </source>
</evidence>
<evidence type="ECO:0000256" key="4">
    <source>
        <dbReference type="ARBA" id="ARBA00037033"/>
    </source>
</evidence>
<evidence type="ECO:0000256" key="5">
    <source>
        <dbReference type="ARBA" id="ARBA00064040"/>
    </source>
</evidence>
<gene>
    <name evidence="11" type="primary">LOC110222819</name>
</gene>
<dbReference type="InterPro" id="IPR011990">
    <property type="entry name" value="TPR-like_helical_dom_sf"/>
</dbReference>
<reference evidence="11" key="1">
    <citation type="submission" date="2025-08" db="UniProtKB">
        <authorList>
            <consortium name="RefSeq"/>
        </authorList>
    </citation>
    <scope>IDENTIFICATION</scope>
    <source>
        <tissue evidence="11">Spleen</tissue>
    </source>
</reference>
<dbReference type="FunFam" id="1.25.40.10:FF:000112">
    <property type="entry name" value="FAM10 family protein"/>
    <property type="match status" value="1"/>
</dbReference>
<dbReference type="Proteomes" id="UP000515140">
    <property type="component" value="Unplaced"/>
</dbReference>
<dbReference type="Pfam" id="PF18253">
    <property type="entry name" value="HipN"/>
    <property type="match status" value="1"/>
</dbReference>
<dbReference type="Gene3D" id="1.10.260.100">
    <property type="match status" value="1"/>
</dbReference>
<dbReference type="PANTHER" id="PTHR45883:SF2">
    <property type="entry name" value="HSC70-INTERACTING PROTEIN"/>
    <property type="match status" value="1"/>
</dbReference>
<dbReference type="SMART" id="SM00028">
    <property type="entry name" value="TPR"/>
    <property type="match status" value="2"/>
</dbReference>
<comment type="function">
    <text evidence="4">One HIP oligomer binds the ATPase domains of at least two HSC70 molecules dependent on activation of the HSC70 ATPase by HSP40. Stabilizes the ADP state of HSC70 that has a high affinity for substrate protein. Through its own chaperone activity, it may contribute to the interaction of HSC70 with various target proteins.</text>
</comment>
<dbReference type="Pfam" id="PF13181">
    <property type="entry name" value="TPR_8"/>
    <property type="match status" value="1"/>
</dbReference>
<name>A0A6P5M631_PHACI</name>
<dbReference type="Gene3D" id="1.25.40.10">
    <property type="entry name" value="Tetratricopeptide repeat domain"/>
    <property type="match status" value="1"/>
</dbReference>
<feature type="region of interest" description="Disordered" evidence="8">
    <location>
        <begin position="39"/>
        <end position="78"/>
    </location>
</feature>
<dbReference type="GO" id="GO:0030544">
    <property type="term" value="F:Hsp70 protein binding"/>
    <property type="evidence" value="ECO:0007669"/>
    <property type="project" value="TreeGrafter"/>
</dbReference>
<evidence type="ECO:0000256" key="3">
    <source>
        <dbReference type="ARBA" id="ARBA00022803"/>
    </source>
</evidence>
<dbReference type="FunFam" id="6.10.250.3420:FF:000001">
    <property type="entry name" value="Hsc70-interacting protein-like protein"/>
    <property type="match status" value="1"/>
</dbReference>
<evidence type="ECO:0000313" key="11">
    <source>
        <dbReference type="RefSeq" id="XP_020863671.1"/>
    </source>
</evidence>
<keyword evidence="10" id="KW-1185">Reference proteome</keyword>
<evidence type="ECO:0000256" key="8">
    <source>
        <dbReference type="SAM" id="MobiDB-lite"/>
    </source>
</evidence>
<dbReference type="GO" id="GO:0046983">
    <property type="term" value="F:protein dimerization activity"/>
    <property type="evidence" value="ECO:0007669"/>
    <property type="project" value="InterPro"/>
</dbReference>
<dbReference type="CDD" id="cd14438">
    <property type="entry name" value="Hip_N"/>
    <property type="match status" value="1"/>
</dbReference>
<comment type="subunit">
    <text evidence="5">Homotetramer. Interacts with Hsc70 as well as DNAJ homologs and Hsp90.</text>
</comment>
<proteinExistence type="inferred from homology"/>
<dbReference type="KEGG" id="pcw:110222819"/>
<keyword evidence="2" id="KW-0677">Repeat</keyword>
<feature type="coiled-coil region" evidence="7">
    <location>
        <begin position="225"/>
        <end position="282"/>
    </location>
</feature>
<protein>
    <recommendedName>
        <fullName evidence="9">Hsp70-interacting protein N-terminal domain-containing protein</fullName>
    </recommendedName>
</protein>
<accession>A0A6P5M631</accession>